<dbReference type="EMBL" id="BAAARK010000021">
    <property type="protein sequence ID" value="GAA2677321.1"/>
    <property type="molecule type" value="Genomic_DNA"/>
</dbReference>
<comment type="caution">
    <text evidence="1">The sequence shown here is derived from an EMBL/GenBank/DDBJ whole genome shotgun (WGS) entry which is preliminary data.</text>
</comment>
<reference evidence="2" key="1">
    <citation type="journal article" date="2019" name="Int. J. Syst. Evol. Microbiol.">
        <title>The Global Catalogue of Microorganisms (GCM) 10K type strain sequencing project: providing services to taxonomists for standard genome sequencing and annotation.</title>
        <authorList>
            <consortium name="The Broad Institute Genomics Platform"/>
            <consortium name="The Broad Institute Genome Sequencing Center for Infectious Disease"/>
            <person name="Wu L."/>
            <person name="Ma J."/>
        </authorList>
    </citation>
    <scope>NUCLEOTIDE SEQUENCE [LARGE SCALE GENOMIC DNA]</scope>
    <source>
        <strain evidence="2">JCM 16374</strain>
    </source>
</reference>
<accession>A0ABP6EW20</accession>
<evidence type="ECO:0000313" key="2">
    <source>
        <dbReference type="Proteomes" id="UP001500994"/>
    </source>
</evidence>
<sequence length="95" mass="9588">MRCPDGVAIELGGLASSSPRRAVGWVRRRAVNVAQQLGAPYEGGVRAWLDGAGEFGGAVHALAGGSAVALTVVDADGCTYALVARPVPASWEVAA</sequence>
<proteinExistence type="predicted"/>
<keyword evidence="2" id="KW-1185">Reference proteome</keyword>
<organism evidence="1 2">
    <name type="scientific">Streptomyces lunalinharesii</name>
    <dbReference type="NCBI Taxonomy" id="333384"/>
    <lineage>
        <taxon>Bacteria</taxon>
        <taxon>Bacillati</taxon>
        <taxon>Actinomycetota</taxon>
        <taxon>Actinomycetes</taxon>
        <taxon>Kitasatosporales</taxon>
        <taxon>Streptomycetaceae</taxon>
        <taxon>Streptomyces</taxon>
    </lineage>
</organism>
<protein>
    <submittedName>
        <fullName evidence="1">Uncharacterized protein</fullName>
    </submittedName>
</protein>
<evidence type="ECO:0000313" key="1">
    <source>
        <dbReference type="EMBL" id="GAA2677321.1"/>
    </source>
</evidence>
<gene>
    <name evidence="1" type="ORF">GCM10009864_56170</name>
</gene>
<name>A0ABP6EW20_9ACTN</name>
<dbReference type="Proteomes" id="UP001500994">
    <property type="component" value="Unassembled WGS sequence"/>
</dbReference>